<sequence length="246" mass="26760">MHQRVDARNADVSGGGAFDTYENLRKANAEKLQTLLSRTAHRTAAAGGGARSLRKSGSLTGDYLDFENAEFGGQWMNLGWGLMIAVALLLFYVLWFTDWRLLTTRYAHSGARPRSLLQLSAARMYLEEGCHSRPPGVDRQPIGAIGRHAAEVIEAATTRLAKLGGGAACPHEWSVPTNVFRSFYTALLESELLYGDTTWWNGAGQNCGKTPLGPFHASAAAVITDTPKYADNRDLLEEADPLPPTP</sequence>
<protein>
    <submittedName>
        <fullName evidence="2">Uncharacterized protein</fullName>
    </submittedName>
</protein>
<dbReference type="EMBL" id="JBAMZK010000020">
    <property type="protein sequence ID" value="KAL0507369.1"/>
    <property type="molecule type" value="Genomic_DNA"/>
</dbReference>
<proteinExistence type="predicted"/>
<keyword evidence="3" id="KW-1185">Reference proteome</keyword>
<accession>A0AAW3AIX5</accession>
<dbReference type="Proteomes" id="UP001500131">
    <property type="component" value="Unassembled WGS sequence"/>
</dbReference>
<evidence type="ECO:0000313" key="2">
    <source>
        <dbReference type="EMBL" id="KAL0507369.1"/>
    </source>
</evidence>
<reference evidence="2 3" key="1">
    <citation type="submission" date="2024-02" db="EMBL/GenBank/DDBJ databases">
        <title>FIRST GENOME SEQUENCES OF Leishmania (Viannia) shawi, Leishmania (Viannia) lindenbergi AND Leishmania (Viannia) utingensis.</title>
        <authorList>
            <person name="Resadore F."/>
            <person name="Custodio M.G.F."/>
            <person name="Boite M.C."/>
            <person name="Cupolillo E."/>
            <person name="Ferreira G.E.M."/>
        </authorList>
    </citation>
    <scope>NUCLEOTIDE SEQUENCE [LARGE SCALE GENOMIC DNA]</scope>
    <source>
        <strain evidence="2 3">MHOM/BR/1966/M15733</strain>
    </source>
</reference>
<keyword evidence="1" id="KW-0812">Transmembrane</keyword>
<dbReference type="AlphaFoldDB" id="A0AAW3AIX5"/>
<name>A0AAW3AIX5_9TRYP</name>
<evidence type="ECO:0000256" key="1">
    <source>
        <dbReference type="SAM" id="Phobius"/>
    </source>
</evidence>
<keyword evidence="1" id="KW-0472">Membrane</keyword>
<evidence type="ECO:0000313" key="3">
    <source>
        <dbReference type="Proteomes" id="UP001500131"/>
    </source>
</evidence>
<feature type="transmembrane region" description="Helical" evidence="1">
    <location>
        <begin position="78"/>
        <end position="96"/>
    </location>
</feature>
<keyword evidence="1" id="KW-1133">Transmembrane helix</keyword>
<organism evidence="2 3">
    <name type="scientific">Leishmania lindenbergi</name>
    <dbReference type="NCBI Taxonomy" id="651832"/>
    <lineage>
        <taxon>Eukaryota</taxon>
        <taxon>Discoba</taxon>
        <taxon>Euglenozoa</taxon>
        <taxon>Kinetoplastea</taxon>
        <taxon>Metakinetoplastina</taxon>
        <taxon>Trypanosomatida</taxon>
        <taxon>Trypanosomatidae</taxon>
        <taxon>Leishmaniinae</taxon>
        <taxon>Leishmania</taxon>
    </lineage>
</organism>
<comment type="caution">
    <text evidence="2">The sequence shown here is derived from an EMBL/GenBank/DDBJ whole genome shotgun (WGS) entry which is preliminary data.</text>
</comment>
<gene>
    <name evidence="2" type="ORF">Q4I31_003017</name>
</gene>